<dbReference type="PRINTS" id="PR00344">
    <property type="entry name" value="BCTRLSENSOR"/>
</dbReference>
<proteinExistence type="predicted"/>
<dbReference type="SMART" id="SM00387">
    <property type="entry name" value="HATPase_c"/>
    <property type="match status" value="1"/>
</dbReference>
<dbReference type="GO" id="GO:0000160">
    <property type="term" value="P:phosphorelay signal transduction system"/>
    <property type="evidence" value="ECO:0007669"/>
    <property type="project" value="InterPro"/>
</dbReference>
<dbReference type="SUPFAM" id="SSF52172">
    <property type="entry name" value="CheY-like"/>
    <property type="match status" value="1"/>
</dbReference>
<dbReference type="EC" id="2.7.13.3" evidence="2"/>
<evidence type="ECO:0000259" key="6">
    <source>
        <dbReference type="PROSITE" id="PS50110"/>
    </source>
</evidence>
<protein>
    <recommendedName>
        <fullName evidence="2">histidine kinase</fullName>
        <ecNumber evidence="2">2.7.13.3</ecNumber>
    </recommendedName>
</protein>
<evidence type="ECO:0000256" key="2">
    <source>
        <dbReference type="ARBA" id="ARBA00012438"/>
    </source>
</evidence>
<dbReference type="Pfam" id="PF02518">
    <property type="entry name" value="HATPase_c"/>
    <property type="match status" value="1"/>
</dbReference>
<keyword evidence="4" id="KW-0175">Coiled coil</keyword>
<evidence type="ECO:0000256" key="3">
    <source>
        <dbReference type="PROSITE-ProRule" id="PRU00169"/>
    </source>
</evidence>
<comment type="catalytic activity">
    <reaction evidence="1">
        <text>ATP + protein L-histidine = ADP + protein N-phospho-L-histidine.</text>
        <dbReference type="EC" id="2.7.13.3"/>
    </reaction>
</comment>
<dbReference type="InterPro" id="IPR036890">
    <property type="entry name" value="HATPase_C_sf"/>
</dbReference>
<dbReference type="Gene3D" id="3.40.50.2300">
    <property type="match status" value="1"/>
</dbReference>
<evidence type="ECO:0000256" key="1">
    <source>
        <dbReference type="ARBA" id="ARBA00000085"/>
    </source>
</evidence>
<dbReference type="InterPro" id="IPR004358">
    <property type="entry name" value="Sig_transdc_His_kin-like_C"/>
</dbReference>
<feature type="modified residue" description="4-aspartylphosphate" evidence="3">
    <location>
        <position position="568"/>
    </location>
</feature>
<feature type="domain" description="Histidine kinase" evidence="5">
    <location>
        <begin position="299"/>
        <end position="508"/>
    </location>
</feature>
<evidence type="ECO:0000313" key="7">
    <source>
        <dbReference type="EMBL" id="XCC96106.1"/>
    </source>
</evidence>
<dbReference type="Gene3D" id="3.30.450.20">
    <property type="entry name" value="PAS domain"/>
    <property type="match status" value="1"/>
</dbReference>
<dbReference type="RefSeq" id="WP_353474972.1">
    <property type="nucleotide sequence ID" value="NZ_CP123385.1"/>
</dbReference>
<keyword evidence="3" id="KW-0597">Phosphoprotein</keyword>
<dbReference type="Pfam" id="PF08448">
    <property type="entry name" value="PAS_4"/>
    <property type="match status" value="1"/>
</dbReference>
<dbReference type="AlphaFoldDB" id="A0AAU8AM98"/>
<dbReference type="SUPFAM" id="SSF55785">
    <property type="entry name" value="PYP-like sensor domain (PAS domain)"/>
    <property type="match status" value="1"/>
</dbReference>
<dbReference type="PROSITE" id="PS50109">
    <property type="entry name" value="HIS_KIN"/>
    <property type="match status" value="1"/>
</dbReference>
<dbReference type="EMBL" id="CP123385">
    <property type="protein sequence ID" value="XCC96106.1"/>
    <property type="molecule type" value="Genomic_DNA"/>
</dbReference>
<dbReference type="SMART" id="SM00448">
    <property type="entry name" value="REC"/>
    <property type="match status" value="1"/>
</dbReference>
<dbReference type="InterPro" id="IPR013656">
    <property type="entry name" value="PAS_4"/>
</dbReference>
<dbReference type="InterPro" id="IPR005467">
    <property type="entry name" value="His_kinase_dom"/>
</dbReference>
<reference evidence="7" key="1">
    <citation type="submission" date="2023-02" db="EMBL/GenBank/DDBJ databases">
        <title>Description and genomic characterization of Salipiger bruguierae sp. nov., isolated from the sediment of mangrove plant Bruguiera sexangula.</title>
        <authorList>
            <person name="Long M."/>
        </authorList>
    </citation>
    <scope>NUCLEOTIDE SEQUENCE</scope>
    <source>
        <strain evidence="7">H15</strain>
    </source>
</reference>
<gene>
    <name evidence="7" type="ORF">PVT71_15520</name>
</gene>
<feature type="coiled-coil region" evidence="4">
    <location>
        <begin position="143"/>
        <end position="180"/>
    </location>
</feature>
<evidence type="ECO:0000256" key="4">
    <source>
        <dbReference type="SAM" id="Coils"/>
    </source>
</evidence>
<dbReference type="InterPro" id="IPR001789">
    <property type="entry name" value="Sig_transdc_resp-reg_receiver"/>
</dbReference>
<dbReference type="InterPro" id="IPR035965">
    <property type="entry name" value="PAS-like_dom_sf"/>
</dbReference>
<dbReference type="Gene3D" id="3.30.565.10">
    <property type="entry name" value="Histidine kinase-like ATPase, C-terminal domain"/>
    <property type="match status" value="1"/>
</dbReference>
<dbReference type="InterPro" id="IPR003594">
    <property type="entry name" value="HATPase_dom"/>
</dbReference>
<evidence type="ECO:0000259" key="5">
    <source>
        <dbReference type="PROSITE" id="PS50109"/>
    </source>
</evidence>
<dbReference type="PANTHER" id="PTHR43065">
    <property type="entry name" value="SENSOR HISTIDINE KINASE"/>
    <property type="match status" value="1"/>
</dbReference>
<dbReference type="SUPFAM" id="SSF55874">
    <property type="entry name" value="ATPase domain of HSP90 chaperone/DNA topoisomerase II/histidine kinase"/>
    <property type="match status" value="1"/>
</dbReference>
<sequence length="630" mass="67718">MDKDALTQAGLNLIQQALSIYDRELKLAVCNRPFALMFDLPERLTRPGASFEDTIRHLVEAGEYGAVEEPEGFVRARVEQARAFAPHYMERTRANGRTISVEGAPLPQGGWVTVYTDITAVRAQEALLRTRSELLSEEVIRRAEALAATNRQLAATNAALEEARRELTEMEARTRLTTEMMPAHIARVGADGRYTYSNRRLSQVMPGRPSEITGLHVSEALGPAYAKVRPHLARALDGAQSIFEFTDDVSSRRIRAVFTPDPAERGVYILSLDVTEETQARAALQHARRRELAAQLTSGLAHDFSNLLTIILGMQSKLARMDLAPEAAQLAAGTLQAARRGGDLLDRIAGITSHRAWTPEPVDPANFLRDLGTLTGPTLPERVTLEIAAAPEGVFLLDRGLLQDAALNLVLNARDACGAAGGCIRVALRTVKDTWLELTVSDSGPGFSTEALKHGLDPFFTTKGGAGSGLGLAMVYDMVKLAGGTIKLGNGPQEAPGARVTLRLPLRRAPRLQDRARGLVLLVEDDTELRAQLREMLTGLGHAVVEASSVAEARALAEGLTLELVLSDLLLEGDEPGSALPAALPGLDVRLMTSLPPGDPRRMAAEAAAPVIAKPFSQGQLATFLSGVPA</sequence>
<name>A0AAU8AM98_9RHOB</name>
<organism evidence="7">
    <name type="scientific">Alloyangia sp. H15</name>
    <dbReference type="NCBI Taxonomy" id="3029062"/>
    <lineage>
        <taxon>Bacteria</taxon>
        <taxon>Pseudomonadati</taxon>
        <taxon>Pseudomonadota</taxon>
        <taxon>Alphaproteobacteria</taxon>
        <taxon>Rhodobacterales</taxon>
        <taxon>Roseobacteraceae</taxon>
        <taxon>Alloyangia</taxon>
    </lineage>
</organism>
<dbReference type="GO" id="GO:0004673">
    <property type="term" value="F:protein histidine kinase activity"/>
    <property type="evidence" value="ECO:0007669"/>
    <property type="project" value="UniProtKB-EC"/>
</dbReference>
<dbReference type="Pfam" id="PF12860">
    <property type="entry name" value="PAS_7"/>
    <property type="match status" value="1"/>
</dbReference>
<dbReference type="InterPro" id="IPR011006">
    <property type="entry name" value="CheY-like_superfamily"/>
</dbReference>
<feature type="domain" description="Response regulatory" evidence="6">
    <location>
        <begin position="519"/>
        <end position="629"/>
    </location>
</feature>
<accession>A0AAU8AM98</accession>
<dbReference type="PROSITE" id="PS50110">
    <property type="entry name" value="RESPONSE_REGULATORY"/>
    <property type="match status" value="1"/>
</dbReference>
<dbReference type="PANTHER" id="PTHR43065:SF42">
    <property type="entry name" value="TWO-COMPONENT SENSOR PPRA"/>
    <property type="match status" value="1"/>
</dbReference>